<evidence type="ECO:0000313" key="1">
    <source>
        <dbReference type="EMBL" id="EOB11429.1"/>
    </source>
</evidence>
<accession>R0M0A6</accession>
<name>R0M0A6_NOSB1</name>
<dbReference type="GO" id="GO:0003676">
    <property type="term" value="F:nucleic acid binding"/>
    <property type="evidence" value="ECO:0007669"/>
    <property type="project" value="InterPro"/>
</dbReference>
<dbReference type="VEuPathDB" id="MicrosporidiaDB:NBO_1191gi001"/>
<dbReference type="EMBL" id="KB910098">
    <property type="protein sequence ID" value="EOB11429.1"/>
    <property type="molecule type" value="Genomic_DNA"/>
</dbReference>
<dbReference type="HOGENOM" id="CLU_2292449_0_0_1"/>
<organism evidence="1 2">
    <name type="scientific">Nosema bombycis (strain CQ1 / CVCC 102059)</name>
    <name type="common">Microsporidian parasite</name>
    <name type="synonym">Pebrine of silkworm</name>
    <dbReference type="NCBI Taxonomy" id="578461"/>
    <lineage>
        <taxon>Eukaryota</taxon>
        <taxon>Fungi</taxon>
        <taxon>Fungi incertae sedis</taxon>
        <taxon>Microsporidia</taxon>
        <taxon>Nosematidae</taxon>
        <taxon>Nosema</taxon>
    </lineage>
</organism>
<dbReference type="OrthoDB" id="1099063at2759"/>
<evidence type="ECO:0000313" key="2">
    <source>
        <dbReference type="Proteomes" id="UP000016927"/>
    </source>
</evidence>
<dbReference type="InterPro" id="IPR035979">
    <property type="entry name" value="RBD_domain_sf"/>
</dbReference>
<dbReference type="AlphaFoldDB" id="R0M0A6"/>
<protein>
    <submittedName>
        <fullName evidence="1">Arginine/serine rich pre-mRNA splicing factor</fullName>
    </submittedName>
</protein>
<dbReference type="SUPFAM" id="SSF54928">
    <property type="entry name" value="RNA-binding domain, RBD"/>
    <property type="match status" value="1"/>
</dbReference>
<keyword evidence="2" id="KW-1185">Reference proteome</keyword>
<reference evidence="1 2" key="1">
    <citation type="journal article" date="2013" name="BMC Genomics">
        <title>Comparative genomics of parasitic silkworm microsporidia reveal an association between genome expansion and host adaptation.</title>
        <authorList>
            <person name="Pan G."/>
            <person name="Xu J."/>
            <person name="Li T."/>
            <person name="Xia Q."/>
            <person name="Liu S.L."/>
            <person name="Zhang G."/>
            <person name="Li S."/>
            <person name="Li C."/>
            <person name="Liu H."/>
            <person name="Yang L."/>
            <person name="Liu T."/>
            <person name="Zhang X."/>
            <person name="Wu Z."/>
            <person name="Fan W."/>
            <person name="Dang X."/>
            <person name="Xiang H."/>
            <person name="Tao M."/>
            <person name="Li Y."/>
            <person name="Hu J."/>
            <person name="Li Z."/>
            <person name="Lin L."/>
            <person name="Luo J."/>
            <person name="Geng L."/>
            <person name="Wang L."/>
            <person name="Long M."/>
            <person name="Wan Y."/>
            <person name="He N."/>
            <person name="Zhang Z."/>
            <person name="Lu C."/>
            <person name="Keeling P.J."/>
            <person name="Wang J."/>
            <person name="Xiang Z."/>
            <person name="Zhou Z."/>
        </authorList>
    </citation>
    <scope>NUCLEOTIDE SEQUENCE [LARGE SCALE GENOMIC DNA]</scope>
    <source>
        <strain evidence="2">CQ1 / CVCC 102059</strain>
    </source>
</reference>
<proteinExistence type="predicted"/>
<gene>
    <name evidence="1" type="ORF">NBO_1191gi001</name>
</gene>
<sequence>MNASINEIEDFVKKEGYDVVFSRLTARGDSAIIELTDISSKEDAMNKLQGKEINGTVISIRNFKTGAFSGGYDKRDESQGGVDLYGGIIYIKRLFFFSGFG</sequence>
<dbReference type="Proteomes" id="UP000016927">
    <property type="component" value="Unassembled WGS sequence"/>
</dbReference>